<keyword evidence="2" id="KW-1185">Reference proteome</keyword>
<sequence>MIRFSMRQSSVSSSIKEKLYVLDTNTLFDQQQVYFVLGNDSKSTRTFRDYVLCSSHASKNQLSTLGTKVKDKIPNDCLDCAGIAHKTIGKKSPEECTEGEMLCVDLIGPIYNQYALVCIDNRTKSFLLYSEQQESSKR</sequence>
<reference evidence="1 2" key="1">
    <citation type="journal article" date="2019" name="Front. Genet.">
        <title>Whole-Genome Sequencing of the Opportunistic Yeast Pathogen Candida inconspicua Uncovers Its Hybrid Origin.</title>
        <authorList>
            <person name="Mixao V."/>
            <person name="Hansen A.P."/>
            <person name="Saus E."/>
            <person name="Boekhout T."/>
            <person name="Lass-Florl C."/>
            <person name="Gabaldon T."/>
        </authorList>
    </citation>
    <scope>NUCLEOTIDE SEQUENCE [LARGE SCALE GENOMIC DNA]</scope>
    <source>
        <strain evidence="1 2">CBS 180</strain>
    </source>
</reference>
<name>A0A4T0WXZ5_9ASCO</name>
<gene>
    <name evidence="1" type="ORF">CANINC_003731</name>
</gene>
<dbReference type="Proteomes" id="UP000307173">
    <property type="component" value="Unassembled WGS sequence"/>
</dbReference>
<protein>
    <submittedName>
        <fullName evidence="1">Uncharacterized protein</fullName>
    </submittedName>
</protein>
<dbReference type="EMBL" id="SELW01000598">
    <property type="protein sequence ID" value="TID19284.1"/>
    <property type="molecule type" value="Genomic_DNA"/>
</dbReference>
<comment type="caution">
    <text evidence="1">The sequence shown here is derived from an EMBL/GenBank/DDBJ whole genome shotgun (WGS) entry which is preliminary data.</text>
</comment>
<organism evidence="1 2">
    <name type="scientific">Pichia inconspicua</name>
    <dbReference type="NCBI Taxonomy" id="52247"/>
    <lineage>
        <taxon>Eukaryota</taxon>
        <taxon>Fungi</taxon>
        <taxon>Dikarya</taxon>
        <taxon>Ascomycota</taxon>
        <taxon>Saccharomycotina</taxon>
        <taxon>Pichiomycetes</taxon>
        <taxon>Pichiales</taxon>
        <taxon>Pichiaceae</taxon>
        <taxon>Pichia</taxon>
    </lineage>
</organism>
<dbReference type="AlphaFoldDB" id="A0A4T0WXZ5"/>
<evidence type="ECO:0000313" key="2">
    <source>
        <dbReference type="Proteomes" id="UP000307173"/>
    </source>
</evidence>
<evidence type="ECO:0000313" key="1">
    <source>
        <dbReference type="EMBL" id="TID19284.1"/>
    </source>
</evidence>
<accession>A0A4T0WXZ5</accession>
<proteinExistence type="predicted"/>